<dbReference type="AlphaFoldDB" id="A0AB39BNJ1"/>
<proteinExistence type="predicted"/>
<dbReference type="RefSeq" id="WP_368502666.1">
    <property type="nucleotide sequence ID" value="NZ_CP162550.1"/>
</dbReference>
<keyword evidence="1" id="KW-0614">Plasmid</keyword>
<reference evidence="1" key="1">
    <citation type="submission" date="2024-07" db="EMBL/GenBank/DDBJ databases">
        <title>Identification and characteristics of an arsenic-resistant bacterial isolate, which belongs to a novel species.</title>
        <authorList>
            <person name="Juszczyk A."/>
            <person name="Kowalczyk A."/>
            <person name="Was K."/>
            <person name="Kosowicz W."/>
            <person name="Budzyn A."/>
            <person name="Latowski D."/>
        </authorList>
    </citation>
    <scope>NUCLEOTIDE SEQUENCE</scope>
    <source>
        <strain evidence="1">As8PL</strain>
        <plasmid evidence="1">unnamed</plasmid>
    </source>
</reference>
<protein>
    <submittedName>
        <fullName evidence="1">Uncharacterized protein</fullName>
    </submittedName>
</protein>
<organism evidence="1">
    <name type="scientific">Alkalihalophilus sp. As8PL</name>
    <dbReference type="NCBI Taxonomy" id="3237103"/>
    <lineage>
        <taxon>Bacteria</taxon>
        <taxon>Bacillati</taxon>
        <taxon>Bacillota</taxon>
        <taxon>Bacilli</taxon>
        <taxon>Bacillales</taxon>
        <taxon>Bacillaceae</taxon>
        <taxon>Alkalihalophilus</taxon>
    </lineage>
</organism>
<geneLocation type="plasmid" evidence="1">
    <name>unnamed</name>
</geneLocation>
<accession>A0AB39BNJ1</accession>
<name>A0AB39BNJ1_9BACI</name>
<gene>
    <name evidence="1" type="ORF">AB3N04_00800</name>
</gene>
<sequence length="62" mass="6998">MNKMIKAFKLKSSGLVVSDKNIVHDKSDNDFEEITLILSVNTIKELTIDSPLLEVNEEAEFC</sequence>
<dbReference type="EMBL" id="CP162550">
    <property type="protein sequence ID" value="XDI35048.1"/>
    <property type="molecule type" value="Genomic_DNA"/>
</dbReference>
<evidence type="ECO:0000313" key="1">
    <source>
        <dbReference type="EMBL" id="XDI35048.1"/>
    </source>
</evidence>